<dbReference type="SUPFAM" id="SSF48452">
    <property type="entry name" value="TPR-like"/>
    <property type="match status" value="1"/>
</dbReference>
<dbReference type="OrthoDB" id="185373at2759"/>
<feature type="repeat" description="PPR" evidence="2">
    <location>
        <begin position="231"/>
        <end position="261"/>
    </location>
</feature>
<feature type="repeat" description="PPR" evidence="2">
    <location>
        <begin position="161"/>
        <end position="195"/>
    </location>
</feature>
<dbReference type="Gene3D" id="1.25.40.10">
    <property type="entry name" value="Tetratricopeptide repeat domain"/>
    <property type="match status" value="4"/>
</dbReference>
<dbReference type="PANTHER" id="PTHR47926">
    <property type="entry name" value="PENTATRICOPEPTIDE REPEAT-CONTAINING PROTEIN"/>
    <property type="match status" value="1"/>
</dbReference>
<feature type="repeat" description="PPR" evidence="2">
    <location>
        <begin position="262"/>
        <end position="296"/>
    </location>
</feature>
<feature type="repeat" description="PPR" evidence="2">
    <location>
        <begin position="68"/>
        <end position="102"/>
    </location>
</feature>
<evidence type="ECO:0000259" key="3">
    <source>
        <dbReference type="Pfam" id="PF14432"/>
    </source>
</evidence>
<evidence type="ECO:0000256" key="1">
    <source>
        <dbReference type="ARBA" id="ARBA00022737"/>
    </source>
</evidence>
<dbReference type="NCBIfam" id="TIGR00756">
    <property type="entry name" value="PPR"/>
    <property type="match status" value="6"/>
</dbReference>
<dbReference type="InterPro" id="IPR002885">
    <property type="entry name" value="PPR_rpt"/>
</dbReference>
<dbReference type="EMBL" id="JACGCM010001217">
    <property type="protein sequence ID" value="KAF6158813.1"/>
    <property type="molecule type" value="Genomic_DNA"/>
</dbReference>
<keyword evidence="5" id="KW-1185">Reference proteome</keyword>
<dbReference type="InterPro" id="IPR046848">
    <property type="entry name" value="E_motif"/>
</dbReference>
<comment type="caution">
    <text evidence="4">The sequence shown here is derived from an EMBL/GenBank/DDBJ whole genome shotgun (WGS) entry which is preliminary data.</text>
</comment>
<accession>A0A7J7MV94</accession>
<dbReference type="FunFam" id="1.25.40.10:FF:001074">
    <property type="entry name" value="Pentatricopeptide repeat-containing protein, mitochondrial"/>
    <property type="match status" value="1"/>
</dbReference>
<feature type="repeat" description="PPR" evidence="2">
    <location>
        <begin position="5"/>
        <end position="40"/>
    </location>
</feature>
<dbReference type="GO" id="GO:0008270">
    <property type="term" value="F:zinc ion binding"/>
    <property type="evidence" value="ECO:0007669"/>
    <property type="project" value="InterPro"/>
</dbReference>
<evidence type="ECO:0000313" key="5">
    <source>
        <dbReference type="Proteomes" id="UP000541444"/>
    </source>
</evidence>
<dbReference type="Proteomes" id="UP000541444">
    <property type="component" value="Unassembled WGS sequence"/>
</dbReference>
<dbReference type="GO" id="GO:0003723">
    <property type="term" value="F:RNA binding"/>
    <property type="evidence" value="ECO:0007669"/>
    <property type="project" value="InterPro"/>
</dbReference>
<evidence type="ECO:0000313" key="4">
    <source>
        <dbReference type="EMBL" id="KAF6158813.1"/>
    </source>
</evidence>
<organism evidence="4 5">
    <name type="scientific">Kingdonia uniflora</name>
    <dbReference type="NCBI Taxonomy" id="39325"/>
    <lineage>
        <taxon>Eukaryota</taxon>
        <taxon>Viridiplantae</taxon>
        <taxon>Streptophyta</taxon>
        <taxon>Embryophyta</taxon>
        <taxon>Tracheophyta</taxon>
        <taxon>Spermatophyta</taxon>
        <taxon>Magnoliopsida</taxon>
        <taxon>Ranunculales</taxon>
        <taxon>Circaeasteraceae</taxon>
        <taxon>Kingdonia</taxon>
    </lineage>
</organism>
<dbReference type="InterPro" id="IPR011990">
    <property type="entry name" value="TPR-like_helical_dom_sf"/>
</dbReference>
<dbReference type="AlphaFoldDB" id="A0A7J7MV94"/>
<feature type="repeat" description="PPR" evidence="2">
    <location>
        <begin position="130"/>
        <end position="160"/>
    </location>
</feature>
<dbReference type="Pfam" id="PF20431">
    <property type="entry name" value="E_motif"/>
    <property type="match status" value="1"/>
</dbReference>
<keyword evidence="1" id="KW-0677">Repeat</keyword>
<sequence>MTLKTTITWNSLLSAYTKKPGKLKQAQNLFDKIPQPNVTSFNTMLSCYFRNSDVETALAFFDTIPVKDIVSWNTMISGLSKNGKIREAFELFLVMSEKDGVSWGAMISGFIHGGDVSAAEDLFRRAPVKTVVAWTAMVSGYMRFGKIELAESMFEAMPVRNTVTWNCMIAGYVENGRAEDGLKLFRRMLGLGAKQNTSSFTSILLGCSNLSLLALGKQIHQYLCKLPLYCDTTVGNSLLSMYCKCGELEDVWKLFNEICVKDVVTWNALISGYAQHGYAEKAIWLFDEMKGTGINPDWITFVGVLSACNHGGLVDCGIRYFDCMERDYGVKCVRDHYTCMTDLLGRAGLLNEAIDLIKKMPFKPHPAIFGTLLGACRIHKNPEFAEFASQKLLDLEPTSATGYIQLANVYAATNKWNHVARVRQLMKENKVVKAPGYSWIEMKSAVHEFRSGDRVHLELPSIHKKLYELDKRMRLAGYVPDLDCALHDVGEEQKELLLMGHSERLAIAYGLINMAPGTRIRVFKNLRVCGDCHNAIKYISQIEGREIVVRDTTRFHHFRNGTCSCGDYW</sequence>
<dbReference type="FunFam" id="1.25.40.10:FF:000366">
    <property type="entry name" value="Pentatricopeptide (PPR) repeat-containing protein"/>
    <property type="match status" value="1"/>
</dbReference>
<dbReference type="Pfam" id="PF14432">
    <property type="entry name" value="DYW_deaminase"/>
    <property type="match status" value="1"/>
</dbReference>
<dbReference type="GO" id="GO:0009451">
    <property type="term" value="P:RNA modification"/>
    <property type="evidence" value="ECO:0007669"/>
    <property type="project" value="InterPro"/>
</dbReference>
<dbReference type="FunFam" id="1.25.40.10:FF:000031">
    <property type="entry name" value="Pentatricopeptide repeat-containing protein mitochondrial"/>
    <property type="match status" value="1"/>
</dbReference>
<dbReference type="PANTHER" id="PTHR47926:SF410">
    <property type="entry name" value="(WILD MALAYSIAN BANANA) HYPOTHETICAL PROTEIN"/>
    <property type="match status" value="1"/>
</dbReference>
<protein>
    <recommendedName>
        <fullName evidence="3">DYW domain-containing protein</fullName>
    </recommendedName>
</protein>
<proteinExistence type="predicted"/>
<gene>
    <name evidence="4" type="ORF">GIB67_012456</name>
</gene>
<reference evidence="4 5" key="1">
    <citation type="journal article" date="2020" name="IScience">
        <title>Genome Sequencing of the Endangered Kingdonia uniflora (Circaeasteraceae, Ranunculales) Reveals Potential Mechanisms of Evolutionary Specialization.</title>
        <authorList>
            <person name="Sun Y."/>
            <person name="Deng T."/>
            <person name="Zhang A."/>
            <person name="Moore M.J."/>
            <person name="Landis J.B."/>
            <person name="Lin N."/>
            <person name="Zhang H."/>
            <person name="Zhang X."/>
            <person name="Huang J."/>
            <person name="Zhang X."/>
            <person name="Sun H."/>
            <person name="Wang H."/>
        </authorList>
    </citation>
    <scope>NUCLEOTIDE SEQUENCE [LARGE SCALE GENOMIC DNA]</scope>
    <source>
        <strain evidence="4">TB1705</strain>
        <tissue evidence="4">Leaf</tissue>
    </source>
</reference>
<dbReference type="Pfam" id="PF01535">
    <property type="entry name" value="PPR"/>
    <property type="match status" value="5"/>
</dbReference>
<name>A0A7J7MV94_9MAGN</name>
<feature type="domain" description="DYW" evidence="3">
    <location>
        <begin position="477"/>
        <end position="569"/>
    </location>
</feature>
<dbReference type="InterPro" id="IPR046960">
    <property type="entry name" value="PPR_At4g14850-like_plant"/>
</dbReference>
<dbReference type="PROSITE" id="PS51375">
    <property type="entry name" value="PPR"/>
    <property type="match status" value="6"/>
</dbReference>
<evidence type="ECO:0000256" key="2">
    <source>
        <dbReference type="PROSITE-ProRule" id="PRU00708"/>
    </source>
</evidence>
<dbReference type="InterPro" id="IPR032867">
    <property type="entry name" value="DYW_dom"/>
</dbReference>
<dbReference type="Pfam" id="PF13041">
    <property type="entry name" value="PPR_2"/>
    <property type="match status" value="2"/>
</dbReference>